<dbReference type="PANTHER" id="PTHR43364:SF4">
    <property type="entry name" value="NAD(P)-LINKED OXIDOREDUCTASE SUPERFAMILY PROTEIN"/>
    <property type="match status" value="1"/>
</dbReference>
<dbReference type="STRING" id="2017.SAMN05444320_107272"/>
<sequence length="295" mass="32078">MRSYEQAAPLLDAFVLEGGTALDVAAAYGDGTCESVVGRWLRERGPGDSVVLVGKGAHPPRCSPEHVARDVSASLDRLGVDCIDLYLLHRDDEQVPAGEWVDALEAEARTGRIHAYGASNWMTSRVREADACAMATGAQGFVALSNHFSLARMTSPLYPGCVGVDEADLEWLVERRLALLPWSSQARGFFSDVRPELLDPKMWRCWDDEDNRERRRRAEVVAAVLGVRAINVALAFVLAQPVPTFPLIGPQDEAQLAIALDALDVRLDQGLLRWLVAGGPLPASLDPVARDTVMG</sequence>
<dbReference type="OrthoDB" id="9815825at2"/>
<feature type="domain" description="NADP-dependent oxidoreductase" evidence="2">
    <location>
        <begin position="3"/>
        <end position="269"/>
    </location>
</feature>
<evidence type="ECO:0000313" key="4">
    <source>
        <dbReference type="Proteomes" id="UP000184501"/>
    </source>
</evidence>
<dbReference type="InterPro" id="IPR023210">
    <property type="entry name" value="NADP_OxRdtase_dom"/>
</dbReference>
<reference evidence="3 4" key="1">
    <citation type="submission" date="2016-11" db="EMBL/GenBank/DDBJ databases">
        <authorList>
            <person name="Jaros S."/>
            <person name="Januszkiewicz K."/>
            <person name="Wedrychowicz H."/>
        </authorList>
    </citation>
    <scope>NUCLEOTIDE SEQUENCE [LARGE SCALE GENOMIC DNA]</scope>
    <source>
        <strain evidence="3 4">DSM 44523</strain>
    </source>
</reference>
<dbReference type="Pfam" id="PF00248">
    <property type="entry name" value="Aldo_ket_red"/>
    <property type="match status" value="1"/>
</dbReference>
<accession>A0A1M5IGB7</accession>
<dbReference type="Gene3D" id="3.20.20.100">
    <property type="entry name" value="NADP-dependent oxidoreductase domain"/>
    <property type="match status" value="1"/>
</dbReference>
<proteinExistence type="predicted"/>
<dbReference type="AlphaFoldDB" id="A0A1M5IGB7"/>
<organism evidence="3 4">
    <name type="scientific">Streptoalloteichus hindustanus</name>
    <dbReference type="NCBI Taxonomy" id="2017"/>
    <lineage>
        <taxon>Bacteria</taxon>
        <taxon>Bacillati</taxon>
        <taxon>Actinomycetota</taxon>
        <taxon>Actinomycetes</taxon>
        <taxon>Pseudonocardiales</taxon>
        <taxon>Pseudonocardiaceae</taxon>
        <taxon>Streptoalloteichus</taxon>
    </lineage>
</organism>
<dbReference type="GO" id="GO:0005829">
    <property type="term" value="C:cytosol"/>
    <property type="evidence" value="ECO:0007669"/>
    <property type="project" value="TreeGrafter"/>
</dbReference>
<dbReference type="InterPro" id="IPR036812">
    <property type="entry name" value="NAD(P)_OxRdtase_dom_sf"/>
</dbReference>
<dbReference type="CDD" id="cd19082">
    <property type="entry name" value="AKR_AKR10A1_2"/>
    <property type="match status" value="1"/>
</dbReference>
<dbReference type="Proteomes" id="UP000184501">
    <property type="component" value="Unassembled WGS sequence"/>
</dbReference>
<dbReference type="EMBL" id="FQVN01000007">
    <property type="protein sequence ID" value="SHG27331.1"/>
    <property type="molecule type" value="Genomic_DNA"/>
</dbReference>
<evidence type="ECO:0000256" key="1">
    <source>
        <dbReference type="ARBA" id="ARBA00023002"/>
    </source>
</evidence>
<protein>
    <submittedName>
        <fullName evidence="3">Predicted oxidoreductase</fullName>
    </submittedName>
</protein>
<dbReference type="PANTHER" id="PTHR43364">
    <property type="entry name" value="NADH-SPECIFIC METHYLGLYOXAL REDUCTASE-RELATED"/>
    <property type="match status" value="1"/>
</dbReference>
<dbReference type="GO" id="GO:0016491">
    <property type="term" value="F:oxidoreductase activity"/>
    <property type="evidence" value="ECO:0007669"/>
    <property type="project" value="UniProtKB-KW"/>
</dbReference>
<dbReference type="InterPro" id="IPR050523">
    <property type="entry name" value="AKR_Detox_Biosynth"/>
</dbReference>
<name>A0A1M5IGB7_STRHI</name>
<keyword evidence="4" id="KW-1185">Reference proteome</keyword>
<evidence type="ECO:0000313" key="3">
    <source>
        <dbReference type="EMBL" id="SHG27331.1"/>
    </source>
</evidence>
<keyword evidence="1" id="KW-0560">Oxidoreductase</keyword>
<evidence type="ECO:0000259" key="2">
    <source>
        <dbReference type="Pfam" id="PF00248"/>
    </source>
</evidence>
<dbReference type="SUPFAM" id="SSF51430">
    <property type="entry name" value="NAD(P)-linked oxidoreductase"/>
    <property type="match status" value="1"/>
</dbReference>
<gene>
    <name evidence="3" type="ORF">SAMN05444320_107272</name>
</gene>